<dbReference type="Pfam" id="PF07589">
    <property type="entry name" value="PEP-CTERM"/>
    <property type="match status" value="1"/>
</dbReference>
<protein>
    <submittedName>
        <fullName evidence="3">PEP-CTERM sorting domain-containing protein</fullName>
    </submittedName>
</protein>
<dbReference type="InterPro" id="IPR013424">
    <property type="entry name" value="Ice-binding_C"/>
</dbReference>
<proteinExistence type="predicted"/>
<feature type="domain" description="Ice-binding protein C-terminal" evidence="2">
    <location>
        <begin position="186"/>
        <end position="208"/>
    </location>
</feature>
<name>A0ABW5DZW7_9BACT</name>
<evidence type="ECO:0000259" key="2">
    <source>
        <dbReference type="Pfam" id="PF07589"/>
    </source>
</evidence>
<keyword evidence="4" id="KW-1185">Reference proteome</keyword>
<gene>
    <name evidence="3" type="ORF">ACFSQZ_05350</name>
</gene>
<reference evidence="4" key="1">
    <citation type="journal article" date="2019" name="Int. J. Syst. Evol. Microbiol.">
        <title>The Global Catalogue of Microorganisms (GCM) 10K type strain sequencing project: providing services to taxonomists for standard genome sequencing and annotation.</title>
        <authorList>
            <consortium name="The Broad Institute Genomics Platform"/>
            <consortium name="The Broad Institute Genome Sequencing Center for Infectious Disease"/>
            <person name="Wu L."/>
            <person name="Ma J."/>
        </authorList>
    </citation>
    <scope>NUCLEOTIDE SEQUENCE [LARGE SCALE GENOMIC DNA]</scope>
    <source>
        <strain evidence="4">JCM 16545</strain>
    </source>
</reference>
<comment type="caution">
    <text evidence="3">The sequence shown here is derived from an EMBL/GenBank/DDBJ whole genome shotgun (WGS) entry which is preliminary data.</text>
</comment>
<accession>A0ABW5DZW7</accession>
<dbReference type="EMBL" id="JBHUJC010000018">
    <property type="protein sequence ID" value="MFD2275886.1"/>
    <property type="molecule type" value="Genomic_DNA"/>
</dbReference>
<dbReference type="NCBIfam" id="TIGR02595">
    <property type="entry name" value="PEP_CTERM"/>
    <property type="match status" value="1"/>
</dbReference>
<keyword evidence="1" id="KW-0732">Signal</keyword>
<feature type="signal peptide" evidence="1">
    <location>
        <begin position="1"/>
        <end position="20"/>
    </location>
</feature>
<evidence type="ECO:0000313" key="3">
    <source>
        <dbReference type="EMBL" id="MFD2275886.1"/>
    </source>
</evidence>
<evidence type="ECO:0000256" key="1">
    <source>
        <dbReference type="SAM" id="SignalP"/>
    </source>
</evidence>
<evidence type="ECO:0000313" key="4">
    <source>
        <dbReference type="Proteomes" id="UP001597297"/>
    </source>
</evidence>
<sequence>MKNTFYTLGAGLVLAGAAQAVTLAEYAFTSAASNQLAVTSELYAGSSSVVTLGSAWTAGTDLLNLDLADSNTNQIAAQNGFSFVYTVTGLTAGQALNITNLSLDVYSFENTKNTVRYAFYVDGVQSGSTVDPANDVTVNYNHAFTPGENLSGLSNGDSFVFKFGMRDNTSGSMTADNFILSGEVVAVPEPSSTALLGLGGIAVILRRRR</sequence>
<feature type="chain" id="PRO_5047344809" evidence="1">
    <location>
        <begin position="21"/>
        <end position="209"/>
    </location>
</feature>
<dbReference type="Proteomes" id="UP001597297">
    <property type="component" value="Unassembled WGS sequence"/>
</dbReference>
<organism evidence="3 4">
    <name type="scientific">Rubritalea spongiae</name>
    <dbReference type="NCBI Taxonomy" id="430797"/>
    <lineage>
        <taxon>Bacteria</taxon>
        <taxon>Pseudomonadati</taxon>
        <taxon>Verrucomicrobiota</taxon>
        <taxon>Verrucomicrobiia</taxon>
        <taxon>Verrucomicrobiales</taxon>
        <taxon>Rubritaleaceae</taxon>
        <taxon>Rubritalea</taxon>
    </lineage>
</organism>
<dbReference type="RefSeq" id="WP_377095367.1">
    <property type="nucleotide sequence ID" value="NZ_JBHSJM010000001.1"/>
</dbReference>